<evidence type="ECO:0000256" key="1">
    <source>
        <dbReference type="SAM" id="MobiDB-lite"/>
    </source>
</evidence>
<accession>A0ABW0GRQ6</accession>
<dbReference type="Proteomes" id="UP001596122">
    <property type="component" value="Unassembled WGS sequence"/>
</dbReference>
<organism evidence="2 3">
    <name type="scientific">Aquipuribacter nitratireducens</name>
    <dbReference type="NCBI Taxonomy" id="650104"/>
    <lineage>
        <taxon>Bacteria</taxon>
        <taxon>Bacillati</taxon>
        <taxon>Actinomycetota</taxon>
        <taxon>Actinomycetes</taxon>
        <taxon>Micrococcales</taxon>
        <taxon>Intrasporangiaceae</taxon>
        <taxon>Aquipuribacter</taxon>
    </lineage>
</organism>
<dbReference type="RefSeq" id="WP_340270372.1">
    <property type="nucleotide sequence ID" value="NZ_JBBEOG010000006.1"/>
</dbReference>
<feature type="region of interest" description="Disordered" evidence="1">
    <location>
        <begin position="1"/>
        <end position="42"/>
    </location>
</feature>
<evidence type="ECO:0000313" key="2">
    <source>
        <dbReference type="EMBL" id="MFC5382675.1"/>
    </source>
</evidence>
<proteinExistence type="predicted"/>
<name>A0ABW0GRQ6_9MICO</name>
<protein>
    <recommendedName>
        <fullName evidence="4">Asp23/Gls24 family envelope stress response protein</fullName>
    </recommendedName>
</protein>
<evidence type="ECO:0008006" key="4">
    <source>
        <dbReference type="Google" id="ProtNLM"/>
    </source>
</evidence>
<gene>
    <name evidence="2" type="ORF">ACFPJ6_18065</name>
</gene>
<sequence>MATVTPGGDEGDGERDGGGGEALRRATAELRQGQEPEPSGWPALADRVTTRLRGVSRPGRPLLLATVPAGTLHVDERVVVDVLRRALSAVPGCRPVGLRVRADGEVVTGVAVEVWVRLGADVRVVAAAARDTTRRAVLDALGRDVPVDVHVADVEVPRAAGGAPPG</sequence>
<dbReference type="EMBL" id="JBHSLD010000028">
    <property type="protein sequence ID" value="MFC5382675.1"/>
    <property type="molecule type" value="Genomic_DNA"/>
</dbReference>
<keyword evidence="3" id="KW-1185">Reference proteome</keyword>
<feature type="compositionally biased region" description="Basic and acidic residues" evidence="1">
    <location>
        <begin position="14"/>
        <end position="34"/>
    </location>
</feature>
<reference evidence="3" key="1">
    <citation type="journal article" date="2019" name="Int. J. Syst. Evol. Microbiol.">
        <title>The Global Catalogue of Microorganisms (GCM) 10K type strain sequencing project: providing services to taxonomists for standard genome sequencing and annotation.</title>
        <authorList>
            <consortium name="The Broad Institute Genomics Platform"/>
            <consortium name="The Broad Institute Genome Sequencing Center for Infectious Disease"/>
            <person name="Wu L."/>
            <person name="Ma J."/>
        </authorList>
    </citation>
    <scope>NUCLEOTIDE SEQUENCE [LARGE SCALE GENOMIC DNA]</scope>
    <source>
        <strain evidence="3">CCUG 43114</strain>
    </source>
</reference>
<comment type="caution">
    <text evidence="2">The sequence shown here is derived from an EMBL/GenBank/DDBJ whole genome shotgun (WGS) entry which is preliminary data.</text>
</comment>
<evidence type="ECO:0000313" key="3">
    <source>
        <dbReference type="Proteomes" id="UP001596122"/>
    </source>
</evidence>